<dbReference type="InterPro" id="IPR029044">
    <property type="entry name" value="Nucleotide-diphossugar_trans"/>
</dbReference>
<accession>A0AA95I5Q6</accession>
<dbReference type="Pfam" id="PF02709">
    <property type="entry name" value="Glyco_transf_7C"/>
    <property type="match status" value="1"/>
</dbReference>
<gene>
    <name evidence="4" type="ORF">QNH46_01675</name>
</gene>
<evidence type="ECO:0000259" key="3">
    <source>
        <dbReference type="Pfam" id="PF02709"/>
    </source>
</evidence>
<dbReference type="PANTHER" id="PTHR43685:SF3">
    <property type="entry name" value="SLR2126 PROTEIN"/>
    <property type="match status" value="1"/>
</dbReference>
<dbReference type="EC" id="2.4.-.-" evidence="4"/>
<dbReference type="GO" id="GO:0016757">
    <property type="term" value="F:glycosyltransferase activity"/>
    <property type="evidence" value="ECO:0007669"/>
    <property type="project" value="UniProtKB-KW"/>
</dbReference>
<organism evidence="4 5">
    <name type="scientific">Paenibacillus woosongensis</name>
    <dbReference type="NCBI Taxonomy" id="307580"/>
    <lineage>
        <taxon>Bacteria</taxon>
        <taxon>Bacillati</taxon>
        <taxon>Bacillota</taxon>
        <taxon>Bacilli</taxon>
        <taxon>Bacillales</taxon>
        <taxon>Paenibacillaceae</taxon>
        <taxon>Paenibacillus</taxon>
    </lineage>
</organism>
<reference evidence="4" key="1">
    <citation type="submission" date="2023-05" db="EMBL/GenBank/DDBJ databases">
        <title>Comparative genomics of Bacillaceae isolates and their secondary metabolite potential.</title>
        <authorList>
            <person name="Song L."/>
            <person name="Nielsen L.J."/>
            <person name="Mohite O."/>
            <person name="Xu X."/>
            <person name="Weber T."/>
            <person name="Kovacs A.T."/>
        </authorList>
    </citation>
    <scope>NUCLEOTIDE SEQUENCE</scope>
    <source>
        <strain evidence="4">B2_4</strain>
    </source>
</reference>
<dbReference type="KEGG" id="pwn:QNH46_01675"/>
<dbReference type="RefSeq" id="WP_283926635.1">
    <property type="nucleotide sequence ID" value="NZ_CP126084.1"/>
</dbReference>
<protein>
    <submittedName>
        <fullName evidence="4">Glycosyltransferase</fullName>
        <ecNumber evidence="4">2.4.-.-</ecNumber>
    </submittedName>
</protein>
<evidence type="ECO:0000313" key="4">
    <source>
        <dbReference type="EMBL" id="WHX49426.1"/>
    </source>
</evidence>
<dbReference type="InterPro" id="IPR001173">
    <property type="entry name" value="Glyco_trans_2-like"/>
</dbReference>
<keyword evidence="4" id="KW-0328">Glycosyltransferase</keyword>
<dbReference type="InterPro" id="IPR027791">
    <property type="entry name" value="Galactosyl_T_C"/>
</dbReference>
<sequence length="387" mass="45126">MKASIIMPTYNSVELIIPCLITLNHQVLEEGDSFEVIVVDDGSNDGTGEAIHELILKYALKYFYIDRSLASSRAAARNLGLTEADGEVIIFLDGDHLVPPHFIQEHLRYHRERDDLVVIGFRNYLTSNDFDVEKLKTEFREDLLPEQLPADRLLAIDAFSEKMSNLETVWYFFFTCNASVSRRNIQEAGLFHEGFKGWGLEDCELAYRLYQQGLTFVYAKNALIYHMYHPSEYDENRYQNWLRNLHTFQELHPSIDVQLLQLLKLFFNPEIRLFWFDSYLRFEYAVRAAHGNLPYKGPVSVYTVHSPFDDASLNELIREADKRVVFVIDESGDFRTSLSLLCAASKYDLMYYSAPSYPQKEMIFRQIAQYGVWRQVDYGKPIKEEHP</sequence>
<feature type="domain" description="Glycosyltransferase 2-like" evidence="2">
    <location>
        <begin position="4"/>
        <end position="160"/>
    </location>
</feature>
<dbReference type="SUPFAM" id="SSF53448">
    <property type="entry name" value="Nucleotide-diphospho-sugar transferases"/>
    <property type="match status" value="1"/>
</dbReference>
<evidence type="ECO:0000259" key="2">
    <source>
        <dbReference type="Pfam" id="PF00535"/>
    </source>
</evidence>
<dbReference type="PANTHER" id="PTHR43685">
    <property type="entry name" value="GLYCOSYLTRANSFERASE"/>
    <property type="match status" value="1"/>
</dbReference>
<proteinExistence type="predicted"/>
<evidence type="ECO:0000313" key="5">
    <source>
        <dbReference type="Proteomes" id="UP001177943"/>
    </source>
</evidence>
<dbReference type="Proteomes" id="UP001177943">
    <property type="component" value="Chromosome"/>
</dbReference>
<feature type="domain" description="Galactosyltransferase C-terminal" evidence="3">
    <location>
        <begin position="173"/>
        <end position="229"/>
    </location>
</feature>
<dbReference type="EMBL" id="CP126084">
    <property type="protein sequence ID" value="WHX49426.1"/>
    <property type="molecule type" value="Genomic_DNA"/>
</dbReference>
<dbReference type="InterPro" id="IPR050834">
    <property type="entry name" value="Glycosyltransf_2"/>
</dbReference>
<keyword evidence="1 4" id="KW-0808">Transferase</keyword>
<dbReference type="Pfam" id="PF00535">
    <property type="entry name" value="Glycos_transf_2"/>
    <property type="match status" value="1"/>
</dbReference>
<evidence type="ECO:0000256" key="1">
    <source>
        <dbReference type="ARBA" id="ARBA00022679"/>
    </source>
</evidence>
<name>A0AA95I5Q6_9BACL</name>
<dbReference type="AlphaFoldDB" id="A0AA95I5Q6"/>
<dbReference type="Gene3D" id="3.90.550.10">
    <property type="entry name" value="Spore Coat Polysaccharide Biosynthesis Protein SpsA, Chain A"/>
    <property type="match status" value="1"/>
</dbReference>